<sequence>MSYRRTAPRRNNSNNSTRKKQTNSQQNSNHTRTTTSVKKKKKSRVSHRSNHNRRTTQQGSQTYNIHDKTFFPFSNYGFIPRLETDLPVNPYYQTCFNCYQKGHLAHHCPFQYYLSPYYGSVPQFNEAPTSFREHKENTKRQNQNQTKNQKKNENLKITEDESATIPIRVFCANCGMLGHRMEFCQAPSFSQLLLLTPSHQQKSIYSPKNLNLKHKTNKQLSRNNYHKNQMKNEIKSKREQKDPKTIVQKKDGKEKEREKDQKKESENDNKKENEQENKKEKENENQKEKEKEKGKEREKEKEKELEKEKNNEKETKQKKKTEQKIHSNENLKKEDNKGEITYQPWVPWHQQKLFKDWRNKQEMSEDYYFTNFEQKNQNRNFRNGRTDQCNNYFERSRPRSHSNNFRMRRNKHPFDNYNNGGYDSGFFRRSRSENRDNRNKFNRNNYYQDYYYDYNREPTPLQTFNNQQAYMLNQQEFHRLSQPKSNPKYSTQLQSKHTTHFARNNNNNNNNRKKNNNKNRRKKINNNRNNNHFKRNQSTFKNFPSRNNFINNEYDRSQPLSNNNKKDNNITNNSNSSSSNNNNNDFNNKPKKKRRRRRRKRTRRKKKKLGPKSDDQDTSGSFSTRGRSQKKQRNDEITRARSQSPTHDESDESEKSQKMIIYDSEFKYARKKNLKSPTKEMESKQVKKQPVTKSQNIKQQSNLDNILTTNNHSENNNDQNNNNNRLISKKIQNKYSLEQNINISESEHAGNKQILKKNILSNEQAEFYNL</sequence>
<dbReference type="Proteomes" id="UP001146793">
    <property type="component" value="Unassembled WGS sequence"/>
</dbReference>
<evidence type="ECO:0000313" key="5">
    <source>
        <dbReference type="Proteomes" id="UP001146793"/>
    </source>
</evidence>
<organism evidence="4 5">
    <name type="scientific">Anaeramoeba flamelloides</name>
    <dbReference type="NCBI Taxonomy" id="1746091"/>
    <lineage>
        <taxon>Eukaryota</taxon>
        <taxon>Metamonada</taxon>
        <taxon>Anaeramoebidae</taxon>
        <taxon>Anaeramoeba</taxon>
    </lineage>
</organism>
<keyword evidence="1" id="KW-0862">Zinc</keyword>
<feature type="region of interest" description="Disordered" evidence="2">
    <location>
        <begin position="379"/>
        <end position="417"/>
    </location>
</feature>
<feature type="compositionally biased region" description="Polar residues" evidence="2">
    <location>
        <begin position="379"/>
        <end position="393"/>
    </location>
</feature>
<evidence type="ECO:0000313" key="4">
    <source>
        <dbReference type="EMBL" id="KAJ3443310.1"/>
    </source>
</evidence>
<keyword evidence="1" id="KW-0479">Metal-binding</keyword>
<dbReference type="GO" id="GO:0008270">
    <property type="term" value="F:zinc ion binding"/>
    <property type="evidence" value="ECO:0007669"/>
    <property type="project" value="UniProtKB-KW"/>
</dbReference>
<dbReference type="EMBL" id="JANTQA010000023">
    <property type="protein sequence ID" value="KAJ3443310.1"/>
    <property type="molecule type" value="Genomic_DNA"/>
</dbReference>
<feature type="compositionally biased region" description="Basic residues" evidence="2">
    <location>
        <begin position="511"/>
        <end position="535"/>
    </location>
</feature>
<keyword evidence="1" id="KW-0863">Zinc-finger</keyword>
<gene>
    <name evidence="4" type="ORF">M0812_09144</name>
</gene>
<dbReference type="PROSITE" id="PS50158">
    <property type="entry name" value="ZF_CCHC"/>
    <property type="match status" value="1"/>
</dbReference>
<feature type="compositionally biased region" description="Low complexity" evidence="2">
    <location>
        <begin position="569"/>
        <end position="587"/>
    </location>
</feature>
<feature type="compositionally biased region" description="Basic residues" evidence="2">
    <location>
        <begin position="589"/>
        <end position="610"/>
    </location>
</feature>
<dbReference type="SUPFAM" id="SSF57756">
    <property type="entry name" value="Retrovirus zinc finger-like domains"/>
    <property type="match status" value="1"/>
</dbReference>
<feature type="compositionally biased region" description="Basic residues" evidence="2">
    <location>
        <begin position="37"/>
        <end position="54"/>
    </location>
</feature>
<evidence type="ECO:0000256" key="2">
    <source>
        <dbReference type="SAM" id="MobiDB-lite"/>
    </source>
</evidence>
<accession>A0AAV7ZS60</accession>
<feature type="compositionally biased region" description="Polar residues" evidence="2">
    <location>
        <begin position="482"/>
        <end position="496"/>
    </location>
</feature>
<dbReference type="Gene3D" id="4.10.60.10">
    <property type="entry name" value="Zinc finger, CCHC-type"/>
    <property type="match status" value="1"/>
</dbReference>
<feature type="region of interest" description="Disordered" evidence="2">
    <location>
        <begin position="1"/>
        <end position="63"/>
    </location>
</feature>
<feature type="domain" description="CCHC-type" evidence="3">
    <location>
        <begin position="95"/>
        <end position="109"/>
    </location>
</feature>
<evidence type="ECO:0000259" key="3">
    <source>
        <dbReference type="PROSITE" id="PS50158"/>
    </source>
</evidence>
<feature type="compositionally biased region" description="Polar residues" evidence="2">
    <location>
        <begin position="691"/>
        <end position="709"/>
    </location>
</feature>
<comment type="caution">
    <text evidence="4">The sequence shown here is derived from an EMBL/GenBank/DDBJ whole genome shotgun (WGS) entry which is preliminary data.</text>
</comment>
<dbReference type="AlphaFoldDB" id="A0AAV7ZS60"/>
<feature type="compositionally biased region" description="Polar residues" evidence="2">
    <location>
        <begin position="537"/>
        <end position="551"/>
    </location>
</feature>
<feature type="compositionally biased region" description="Basic and acidic residues" evidence="2">
    <location>
        <begin position="230"/>
        <end position="336"/>
    </location>
</feature>
<feature type="region of interest" description="Disordered" evidence="2">
    <location>
        <begin position="480"/>
        <end position="658"/>
    </location>
</feature>
<reference evidence="4" key="1">
    <citation type="submission" date="2022-08" db="EMBL/GenBank/DDBJ databases">
        <title>Novel sulphate-reducing endosymbionts in the free-living metamonad Anaeramoeba.</title>
        <authorList>
            <person name="Jerlstrom-Hultqvist J."/>
            <person name="Cepicka I."/>
            <person name="Gallot-Lavallee L."/>
            <person name="Salas-Leiva D."/>
            <person name="Curtis B.A."/>
            <person name="Zahonova K."/>
            <person name="Pipaliya S."/>
            <person name="Dacks J."/>
            <person name="Roger A.J."/>
        </authorList>
    </citation>
    <scope>NUCLEOTIDE SEQUENCE</scope>
    <source>
        <strain evidence="4">Busselton2</strain>
    </source>
</reference>
<name>A0AAV7ZS60_9EUKA</name>
<feature type="region of interest" description="Disordered" evidence="2">
    <location>
        <begin position="205"/>
        <end position="336"/>
    </location>
</feature>
<protein>
    <submittedName>
        <fullName evidence="4">Chascon isoform d-related</fullName>
    </submittedName>
</protein>
<feature type="region of interest" description="Disordered" evidence="2">
    <location>
        <begin position="130"/>
        <end position="157"/>
    </location>
</feature>
<proteinExistence type="predicted"/>
<dbReference type="SMART" id="SM00343">
    <property type="entry name" value="ZnF_C2HC"/>
    <property type="match status" value="2"/>
</dbReference>
<dbReference type="InterPro" id="IPR036875">
    <property type="entry name" value="Znf_CCHC_sf"/>
</dbReference>
<dbReference type="GO" id="GO:0003676">
    <property type="term" value="F:nucleic acid binding"/>
    <property type="evidence" value="ECO:0007669"/>
    <property type="project" value="InterPro"/>
</dbReference>
<feature type="compositionally biased region" description="Low complexity" evidence="2">
    <location>
        <begin position="710"/>
        <end position="724"/>
    </location>
</feature>
<dbReference type="InterPro" id="IPR001878">
    <property type="entry name" value="Znf_CCHC"/>
</dbReference>
<evidence type="ECO:0000256" key="1">
    <source>
        <dbReference type="PROSITE-ProRule" id="PRU00047"/>
    </source>
</evidence>
<feature type="region of interest" description="Disordered" evidence="2">
    <location>
        <begin position="674"/>
        <end position="724"/>
    </location>
</feature>